<proteinExistence type="predicted"/>
<organism evidence="1 2">
    <name type="scientific">Prorocentrum cordatum</name>
    <dbReference type="NCBI Taxonomy" id="2364126"/>
    <lineage>
        <taxon>Eukaryota</taxon>
        <taxon>Sar</taxon>
        <taxon>Alveolata</taxon>
        <taxon>Dinophyceae</taxon>
        <taxon>Prorocentrales</taxon>
        <taxon>Prorocentraceae</taxon>
        <taxon>Prorocentrum</taxon>
    </lineage>
</organism>
<dbReference type="EMBL" id="CAUYUJ010019537">
    <property type="protein sequence ID" value="CAK0891910.1"/>
    <property type="molecule type" value="Genomic_DNA"/>
</dbReference>
<sequence>MSDFSLDVVLARVTKTVAEGVIHRHDGGAPLADASFVDDLAARAAANPCRAIAAATAPLQIVESRAQGRGARLNAKKSKIMLLMFGTASRNTGGRMGKEGVASMPSAFADQSVEL</sequence>
<gene>
    <name evidence="1" type="ORF">PCOR1329_LOCUS71708</name>
</gene>
<accession>A0ABN9X2P0</accession>
<comment type="caution">
    <text evidence="1">The sequence shown here is derived from an EMBL/GenBank/DDBJ whole genome shotgun (WGS) entry which is preliminary data.</text>
</comment>
<name>A0ABN9X2P0_9DINO</name>
<protein>
    <submittedName>
        <fullName evidence="1">Uncharacterized protein</fullName>
    </submittedName>
</protein>
<keyword evidence="2" id="KW-1185">Reference proteome</keyword>
<reference evidence="1" key="1">
    <citation type="submission" date="2023-10" db="EMBL/GenBank/DDBJ databases">
        <authorList>
            <person name="Chen Y."/>
            <person name="Shah S."/>
            <person name="Dougan E. K."/>
            <person name="Thang M."/>
            <person name="Chan C."/>
        </authorList>
    </citation>
    <scope>NUCLEOTIDE SEQUENCE [LARGE SCALE GENOMIC DNA]</scope>
</reference>
<dbReference type="Proteomes" id="UP001189429">
    <property type="component" value="Unassembled WGS sequence"/>
</dbReference>
<feature type="non-terminal residue" evidence="1">
    <location>
        <position position="115"/>
    </location>
</feature>
<evidence type="ECO:0000313" key="2">
    <source>
        <dbReference type="Proteomes" id="UP001189429"/>
    </source>
</evidence>
<evidence type="ECO:0000313" key="1">
    <source>
        <dbReference type="EMBL" id="CAK0891910.1"/>
    </source>
</evidence>